<dbReference type="SMART" id="SM00987">
    <property type="entry name" value="UreE_C"/>
    <property type="match status" value="1"/>
</dbReference>
<evidence type="ECO:0000259" key="13">
    <source>
        <dbReference type="SMART" id="SM00986"/>
    </source>
</evidence>
<comment type="caution">
    <text evidence="14">The sequence shown here is derived from an EMBL/GenBank/DDBJ whole genome shotgun (WGS) entry which is preliminary data.</text>
</comment>
<feature type="domain" description="Uracil-DNA glycosylase-like" evidence="13">
    <location>
        <begin position="50"/>
        <end position="210"/>
    </location>
</feature>
<dbReference type="NCBIfam" id="NF003588">
    <property type="entry name" value="PRK05254.1-1"/>
    <property type="match status" value="1"/>
</dbReference>
<keyword evidence="15" id="KW-1185">Reference proteome</keyword>
<dbReference type="EMBL" id="JAKZMM010000007">
    <property type="protein sequence ID" value="MCJ2379826.1"/>
    <property type="molecule type" value="Genomic_DNA"/>
</dbReference>
<organism evidence="14 15">
    <name type="scientific">Parabacteroides faecalis</name>
    <dbReference type="NCBI Taxonomy" id="2924040"/>
    <lineage>
        <taxon>Bacteria</taxon>
        <taxon>Pseudomonadati</taxon>
        <taxon>Bacteroidota</taxon>
        <taxon>Bacteroidia</taxon>
        <taxon>Bacteroidales</taxon>
        <taxon>Tannerellaceae</taxon>
        <taxon>Parabacteroides</taxon>
    </lineage>
</organism>
<comment type="similarity">
    <text evidence="3 10 12">Belongs to the uracil-DNA glycosylase (UDG) superfamily. UNG family.</text>
</comment>
<reference evidence="14 15" key="1">
    <citation type="submission" date="2022-03" db="EMBL/GenBank/DDBJ databases">
        <title>Parabacteroides sp. nov. isolated from swine feces.</title>
        <authorList>
            <person name="Bak J.E."/>
        </authorList>
    </citation>
    <scope>NUCLEOTIDE SEQUENCE [LARGE SCALE GENOMIC DNA]</scope>
    <source>
        <strain evidence="14 15">AGMB00274</strain>
    </source>
</reference>
<accession>A0ABT0BYI8</accession>
<dbReference type="RefSeq" id="WP_243323546.1">
    <property type="nucleotide sequence ID" value="NZ_JAKZMM010000007.1"/>
</dbReference>
<name>A0ABT0BYI8_9BACT</name>
<dbReference type="GO" id="GO:0004844">
    <property type="term" value="F:uracil DNA N-glycosylase activity"/>
    <property type="evidence" value="ECO:0007669"/>
    <property type="project" value="UniProtKB-EC"/>
</dbReference>
<evidence type="ECO:0000256" key="9">
    <source>
        <dbReference type="ARBA" id="ARBA00023204"/>
    </source>
</evidence>
<dbReference type="NCBIfam" id="NF003589">
    <property type="entry name" value="PRK05254.1-2"/>
    <property type="match status" value="1"/>
</dbReference>
<evidence type="ECO:0000256" key="6">
    <source>
        <dbReference type="ARBA" id="ARBA00022490"/>
    </source>
</evidence>
<dbReference type="PROSITE" id="PS00130">
    <property type="entry name" value="U_DNA_GLYCOSYLASE"/>
    <property type="match status" value="1"/>
</dbReference>
<dbReference type="CDD" id="cd10027">
    <property type="entry name" value="UDG-F1-like"/>
    <property type="match status" value="1"/>
</dbReference>
<evidence type="ECO:0000256" key="1">
    <source>
        <dbReference type="ARBA" id="ARBA00001400"/>
    </source>
</evidence>
<comment type="subcellular location">
    <subcellularLocation>
        <location evidence="10">Cytoplasm</location>
    </subcellularLocation>
</comment>
<dbReference type="SUPFAM" id="SSF52141">
    <property type="entry name" value="Uracil-DNA glycosylase-like"/>
    <property type="match status" value="1"/>
</dbReference>
<dbReference type="Pfam" id="PF03167">
    <property type="entry name" value="UDG"/>
    <property type="match status" value="1"/>
</dbReference>
<dbReference type="PANTHER" id="PTHR11264:SF0">
    <property type="entry name" value="URACIL-DNA GLYCOSYLASE"/>
    <property type="match status" value="1"/>
</dbReference>
<dbReference type="InterPro" id="IPR036895">
    <property type="entry name" value="Uracil-DNA_glycosylase-like_sf"/>
</dbReference>
<dbReference type="EC" id="3.2.2.27" evidence="4 10"/>
<evidence type="ECO:0000256" key="10">
    <source>
        <dbReference type="HAMAP-Rule" id="MF_00148"/>
    </source>
</evidence>
<evidence type="ECO:0000256" key="12">
    <source>
        <dbReference type="RuleBase" id="RU003780"/>
    </source>
</evidence>
<dbReference type="Proteomes" id="UP001165444">
    <property type="component" value="Unassembled WGS sequence"/>
</dbReference>
<dbReference type="PANTHER" id="PTHR11264">
    <property type="entry name" value="URACIL-DNA GLYCOSYLASE"/>
    <property type="match status" value="1"/>
</dbReference>
<dbReference type="NCBIfam" id="NF003592">
    <property type="entry name" value="PRK05254.1-5"/>
    <property type="match status" value="1"/>
</dbReference>
<dbReference type="Gene3D" id="3.40.470.10">
    <property type="entry name" value="Uracil-DNA glycosylase-like domain"/>
    <property type="match status" value="1"/>
</dbReference>
<evidence type="ECO:0000256" key="8">
    <source>
        <dbReference type="ARBA" id="ARBA00022801"/>
    </source>
</evidence>
<evidence type="ECO:0000313" key="15">
    <source>
        <dbReference type="Proteomes" id="UP001165444"/>
    </source>
</evidence>
<keyword evidence="7 10" id="KW-0227">DNA damage</keyword>
<keyword evidence="14" id="KW-0326">Glycosidase</keyword>
<keyword evidence="6 10" id="KW-0963">Cytoplasm</keyword>
<sequence>MQVKIADSWQKRLQKEFDQPYFARLAAFVKDEYAHYHVLPKGSQIFHIFNACPFEQVKVVILGQDPYPTPGQYYGVCFSVPEHTPIPGSLFNIYQEIHTDLGLPMPVSGCLDKWVEQGVFSMNTVLTVRAYQTGSHKGKGWETFTDAVIRLLSEEREHLVFMLWGAYAKEKIPLIDQHKHLILTAAHPSPRSADHGFFGCRHFSKANAFLVQHGMTPIDWSV</sequence>
<evidence type="ECO:0000256" key="4">
    <source>
        <dbReference type="ARBA" id="ARBA00012030"/>
    </source>
</evidence>
<evidence type="ECO:0000256" key="2">
    <source>
        <dbReference type="ARBA" id="ARBA00002631"/>
    </source>
</evidence>
<evidence type="ECO:0000256" key="5">
    <source>
        <dbReference type="ARBA" id="ARBA00018429"/>
    </source>
</evidence>
<gene>
    <name evidence="10 14" type="primary">ung</name>
    <name evidence="14" type="ORF">MUN53_04255</name>
</gene>
<feature type="active site" description="Proton acceptor" evidence="10 11">
    <location>
        <position position="65"/>
    </location>
</feature>
<evidence type="ECO:0000256" key="11">
    <source>
        <dbReference type="PROSITE-ProRule" id="PRU10072"/>
    </source>
</evidence>
<protein>
    <recommendedName>
        <fullName evidence="5 10">Uracil-DNA glycosylase</fullName>
        <shortName evidence="10">UDG</shortName>
        <ecNumber evidence="4 10">3.2.2.27</ecNumber>
    </recommendedName>
</protein>
<dbReference type="NCBIfam" id="TIGR00628">
    <property type="entry name" value="ung"/>
    <property type="match status" value="1"/>
</dbReference>
<dbReference type="InterPro" id="IPR005122">
    <property type="entry name" value="Uracil-DNA_glycosylase-like"/>
</dbReference>
<dbReference type="SMART" id="SM00986">
    <property type="entry name" value="UDG"/>
    <property type="match status" value="1"/>
</dbReference>
<evidence type="ECO:0000256" key="7">
    <source>
        <dbReference type="ARBA" id="ARBA00022763"/>
    </source>
</evidence>
<dbReference type="HAMAP" id="MF_00148">
    <property type="entry name" value="UDG"/>
    <property type="match status" value="1"/>
</dbReference>
<evidence type="ECO:0000313" key="14">
    <source>
        <dbReference type="EMBL" id="MCJ2379826.1"/>
    </source>
</evidence>
<keyword evidence="9 10" id="KW-0234">DNA repair</keyword>
<dbReference type="InterPro" id="IPR018085">
    <property type="entry name" value="Ura-DNA_Glyclase_AS"/>
</dbReference>
<keyword evidence="8 10" id="KW-0378">Hydrolase</keyword>
<dbReference type="InterPro" id="IPR002043">
    <property type="entry name" value="UDG_fam1"/>
</dbReference>
<proteinExistence type="inferred from homology"/>
<evidence type="ECO:0000256" key="3">
    <source>
        <dbReference type="ARBA" id="ARBA00008184"/>
    </source>
</evidence>
<comment type="function">
    <text evidence="2 10 12">Excises uracil residues from the DNA which can arise as a result of misincorporation of dUMP residues by DNA polymerase or due to deamination of cytosine.</text>
</comment>
<comment type="catalytic activity">
    <reaction evidence="1 10 12">
        <text>Hydrolyzes single-stranded DNA or mismatched double-stranded DNA and polynucleotides, releasing free uracil.</text>
        <dbReference type="EC" id="3.2.2.27"/>
    </reaction>
</comment>